<sequence length="358" mass="41592">MDYLTKLPSELKLRVLNHLTDASDIVKIKTLNRTFYDFSYKFALELARFEISTVELRGSDQPNGRSMISMNLSRRINGVDHLWKYNNYYGLDVSPITSWSQRVMFSPGVVQIRLYNLIISPKNINSIKMFVRNLLPNGFEKGQIEFKLYLVSCDFYETTMLDLQQFFGFFISLGVETLIIEDLPRYVISDLCHSLSRTDIHLVNTLRLHFTDSENLNMDSALFHLLTTVCRTDRRMTKLIIDGHPIPMPTIAEFISEFCASPYVDISPSPPYIRCFFSIDTNMNIADVKELREMAHVRINARKRKTSALRPPGAKRRRTQIFVEFGYYEEDLPINQTLHCVIGLSVNEWTQERRLASD</sequence>
<keyword evidence="1" id="KW-1185">Reference proteome</keyword>
<reference evidence="2" key="1">
    <citation type="submission" date="2022-11" db="UniProtKB">
        <authorList>
            <consortium name="WormBaseParasite"/>
        </authorList>
    </citation>
    <scope>IDENTIFICATION</scope>
</reference>
<evidence type="ECO:0000313" key="1">
    <source>
        <dbReference type="Proteomes" id="UP000887540"/>
    </source>
</evidence>
<accession>A0A914DW17</accession>
<dbReference type="WBParaSite" id="ACRNAN_scaffold3970.g20179.t1">
    <property type="protein sequence ID" value="ACRNAN_scaffold3970.g20179.t1"/>
    <property type="gene ID" value="ACRNAN_scaffold3970.g20179"/>
</dbReference>
<organism evidence="1 2">
    <name type="scientific">Acrobeloides nanus</name>
    <dbReference type="NCBI Taxonomy" id="290746"/>
    <lineage>
        <taxon>Eukaryota</taxon>
        <taxon>Metazoa</taxon>
        <taxon>Ecdysozoa</taxon>
        <taxon>Nematoda</taxon>
        <taxon>Chromadorea</taxon>
        <taxon>Rhabditida</taxon>
        <taxon>Tylenchina</taxon>
        <taxon>Cephalobomorpha</taxon>
        <taxon>Cephaloboidea</taxon>
        <taxon>Cephalobidae</taxon>
        <taxon>Acrobeloides</taxon>
    </lineage>
</organism>
<evidence type="ECO:0000313" key="2">
    <source>
        <dbReference type="WBParaSite" id="ACRNAN_scaffold3970.g20179.t1"/>
    </source>
</evidence>
<dbReference type="Proteomes" id="UP000887540">
    <property type="component" value="Unplaced"/>
</dbReference>
<dbReference type="AlphaFoldDB" id="A0A914DW17"/>
<protein>
    <submittedName>
        <fullName evidence="2">F-box domain-containing protein</fullName>
    </submittedName>
</protein>
<proteinExistence type="predicted"/>
<name>A0A914DW17_9BILA</name>